<keyword evidence="6" id="KW-1185">Reference proteome</keyword>
<dbReference type="PROSITE" id="PS51352">
    <property type="entry name" value="THIOREDOXIN_2"/>
    <property type="match status" value="1"/>
</dbReference>
<feature type="transmembrane region" description="Helical" evidence="2">
    <location>
        <begin position="217"/>
        <end position="237"/>
    </location>
</feature>
<gene>
    <name evidence="5" type="ORF">VTK73DRAFT_9997</name>
</gene>
<protein>
    <recommendedName>
        <fullName evidence="4">Thioredoxin domain-containing protein</fullName>
    </recommendedName>
</protein>
<accession>A0ABR3Y441</accession>
<name>A0ABR3Y441_9PEZI</name>
<evidence type="ECO:0000256" key="2">
    <source>
        <dbReference type="SAM" id="Phobius"/>
    </source>
</evidence>
<feature type="chain" id="PRO_5045835895" description="Thioredoxin domain-containing protein" evidence="3">
    <location>
        <begin position="18"/>
        <end position="271"/>
    </location>
</feature>
<proteinExistence type="predicted"/>
<dbReference type="InterPro" id="IPR013766">
    <property type="entry name" value="Thioredoxin_domain"/>
</dbReference>
<feature type="region of interest" description="Disordered" evidence="1">
    <location>
        <begin position="245"/>
        <end position="271"/>
    </location>
</feature>
<feature type="domain" description="Thioredoxin" evidence="4">
    <location>
        <begin position="46"/>
        <end position="189"/>
    </location>
</feature>
<reference evidence="5 6" key="1">
    <citation type="journal article" date="2024" name="Commun. Biol.">
        <title>Comparative genomic analysis of thermophilic fungi reveals convergent evolutionary adaptations and gene losses.</title>
        <authorList>
            <person name="Steindorff A.S."/>
            <person name="Aguilar-Pontes M.V."/>
            <person name="Robinson A.J."/>
            <person name="Andreopoulos B."/>
            <person name="LaButti K."/>
            <person name="Kuo A."/>
            <person name="Mondo S."/>
            <person name="Riley R."/>
            <person name="Otillar R."/>
            <person name="Haridas S."/>
            <person name="Lipzen A."/>
            <person name="Grimwood J."/>
            <person name="Schmutz J."/>
            <person name="Clum A."/>
            <person name="Reid I.D."/>
            <person name="Moisan M.C."/>
            <person name="Butler G."/>
            <person name="Nguyen T.T.M."/>
            <person name="Dewar K."/>
            <person name="Conant G."/>
            <person name="Drula E."/>
            <person name="Henrissat B."/>
            <person name="Hansel C."/>
            <person name="Singer S."/>
            <person name="Hutchinson M.I."/>
            <person name="de Vries R.P."/>
            <person name="Natvig D.O."/>
            <person name="Powell A.J."/>
            <person name="Tsang A."/>
            <person name="Grigoriev I.V."/>
        </authorList>
    </citation>
    <scope>NUCLEOTIDE SEQUENCE [LARGE SCALE GENOMIC DNA]</scope>
    <source>
        <strain evidence="5 6">ATCC 24622</strain>
    </source>
</reference>
<keyword evidence="2" id="KW-1133">Transmembrane helix</keyword>
<keyword evidence="2" id="KW-0472">Membrane</keyword>
<evidence type="ECO:0000313" key="5">
    <source>
        <dbReference type="EMBL" id="KAL1883071.1"/>
    </source>
</evidence>
<dbReference type="EMBL" id="JAZHXJ010000009">
    <property type="protein sequence ID" value="KAL1883071.1"/>
    <property type="molecule type" value="Genomic_DNA"/>
</dbReference>
<sequence>MRFYLPAFAVLPLLAAAADGPFEQYKAQFQNFLSNFGSVGSKPVDDKPGFAAPPAAEKAAGEAKVQILTLDNWKDTLYGPVRPDATDPEEWWVLITGRNKTCFGHCTKLEAAFDEAAQKFATFSKSPHTGLVNCDDQPVLCNSWAANVGTVWVFEMLPPPAPVNIYRRRFNMSSTTADDFVDLYAQDVKKEFYPYTGYFHPFDGPLAKNGLAVPIGYVLWAFNAIPSWAMMLGISFLSRSMMNRRMGNQTNGPRNNAAPPPRAGPAGGARP</sequence>
<evidence type="ECO:0000313" key="6">
    <source>
        <dbReference type="Proteomes" id="UP001586593"/>
    </source>
</evidence>
<keyword evidence="2" id="KW-0812">Transmembrane</keyword>
<keyword evidence="3" id="KW-0732">Signal</keyword>
<evidence type="ECO:0000256" key="1">
    <source>
        <dbReference type="SAM" id="MobiDB-lite"/>
    </source>
</evidence>
<feature type="signal peptide" evidence="3">
    <location>
        <begin position="1"/>
        <end position="17"/>
    </location>
</feature>
<organism evidence="5 6">
    <name type="scientific">Phialemonium thermophilum</name>
    <dbReference type="NCBI Taxonomy" id="223376"/>
    <lineage>
        <taxon>Eukaryota</taxon>
        <taxon>Fungi</taxon>
        <taxon>Dikarya</taxon>
        <taxon>Ascomycota</taxon>
        <taxon>Pezizomycotina</taxon>
        <taxon>Sordariomycetes</taxon>
        <taxon>Sordariomycetidae</taxon>
        <taxon>Cephalothecales</taxon>
        <taxon>Cephalothecaceae</taxon>
        <taxon>Phialemonium</taxon>
    </lineage>
</organism>
<dbReference type="Proteomes" id="UP001586593">
    <property type="component" value="Unassembled WGS sequence"/>
</dbReference>
<evidence type="ECO:0000256" key="3">
    <source>
        <dbReference type="SAM" id="SignalP"/>
    </source>
</evidence>
<comment type="caution">
    <text evidence="5">The sequence shown here is derived from an EMBL/GenBank/DDBJ whole genome shotgun (WGS) entry which is preliminary data.</text>
</comment>
<evidence type="ECO:0000259" key="4">
    <source>
        <dbReference type="PROSITE" id="PS51352"/>
    </source>
</evidence>